<proteinExistence type="predicted"/>
<evidence type="ECO:0000313" key="2">
    <source>
        <dbReference type="Proteomes" id="UP000028341"/>
    </source>
</evidence>
<name>A0A081XSY5_STRTO</name>
<organism evidence="1 2">
    <name type="scientific">Streptomyces toyocaensis</name>
    <dbReference type="NCBI Taxonomy" id="55952"/>
    <lineage>
        <taxon>Bacteria</taxon>
        <taxon>Bacillati</taxon>
        <taxon>Actinomycetota</taxon>
        <taxon>Actinomycetes</taxon>
        <taxon>Kitasatosporales</taxon>
        <taxon>Streptomycetaceae</taxon>
        <taxon>Streptomyces</taxon>
    </lineage>
</organism>
<dbReference type="Proteomes" id="UP000028341">
    <property type="component" value="Unassembled WGS sequence"/>
</dbReference>
<accession>A0A081XSY5</accession>
<dbReference type="eggNOG" id="ENOG5032CC6">
    <property type="taxonomic scope" value="Bacteria"/>
</dbReference>
<comment type="caution">
    <text evidence="1">The sequence shown here is derived from an EMBL/GenBank/DDBJ whole genome shotgun (WGS) entry which is preliminary data.</text>
</comment>
<dbReference type="RefSeq" id="WP_037932626.1">
    <property type="nucleotide sequence ID" value="NZ_JBFADL010000011.1"/>
</dbReference>
<protein>
    <submittedName>
        <fullName evidence="1">Uncharacterized protein</fullName>
    </submittedName>
</protein>
<reference evidence="1 2" key="1">
    <citation type="submission" date="2014-02" db="EMBL/GenBank/DDBJ databases">
        <title>The genome announcement of Streptomyces toyocaensis NRRL15009.</title>
        <authorList>
            <person name="Hong H.-J."/>
            <person name="Kwun M.J."/>
        </authorList>
    </citation>
    <scope>NUCLEOTIDE SEQUENCE [LARGE SCALE GENOMIC DNA]</scope>
    <source>
        <strain evidence="1 2">NRRL 15009</strain>
    </source>
</reference>
<evidence type="ECO:0000313" key="1">
    <source>
        <dbReference type="EMBL" id="KES06658.1"/>
    </source>
</evidence>
<gene>
    <name evidence="1" type="ORF">BU52_12795</name>
</gene>
<sequence length="173" mass="18707">MFLRSVPDVRRLRARLLRVVAGGGGLALTGVLVTGCGARTGSAPEPDVRRDEKVVRQYFPAFGDVEEVVWRGETLGLDSRGSVPGPSDVRISGAARLAEPDARRLRDAYEWHAAPGSPDVLPGVRSRVPGQADWRTSDGFTAAVTGDRYAGSFHVDFRERILVFDATNPVKHG</sequence>
<dbReference type="OrthoDB" id="4244485at2"/>
<keyword evidence="2" id="KW-1185">Reference proteome</keyword>
<dbReference type="AlphaFoldDB" id="A0A081XSY5"/>
<dbReference type="EMBL" id="JFCB01000009">
    <property type="protein sequence ID" value="KES06658.1"/>
    <property type="molecule type" value="Genomic_DNA"/>
</dbReference>